<comment type="caution">
    <text evidence="7">The sequence shown here is derived from an EMBL/GenBank/DDBJ whole genome shotgun (WGS) entry which is preliminary data.</text>
</comment>
<dbReference type="Gene3D" id="2.40.10.350">
    <property type="entry name" value="Rod shape-determining protein MreC, domain 2"/>
    <property type="match status" value="1"/>
</dbReference>
<evidence type="ECO:0000256" key="3">
    <source>
        <dbReference type="ARBA" id="ARBA00022960"/>
    </source>
</evidence>
<sequence>MMSSYRRSDRKSLHRGLVAATLFVLVIFALDVLSGGGIRALARAGGSWVWSAGSQTASAIAGSRIAQSRQALLKENEELKEEVVRLTLRIAELGVLERENETLRAIAHVAESISGMTVPIVSSVRSSPYGTFMVGAGRGESVAVGDLVVASSGEGGGFVIGRVSEVSAHSSLVTQVFAPDVSTEAVAGDVPLVALGQGGGNARAQAPRAATISLGEAVLSPSFRGLPIGVVGSVSQDPSSAYQTVYIGLPLNLTALTFVYVIPFSR</sequence>
<keyword evidence="3" id="KW-0133">Cell shape</keyword>
<dbReference type="AlphaFoldDB" id="A0A1F6D8S8"/>
<name>A0A1F6D8S8_9BACT</name>
<dbReference type="EMBL" id="MFKX01000012">
    <property type="protein sequence ID" value="OGG57740.1"/>
    <property type="molecule type" value="Genomic_DNA"/>
</dbReference>
<dbReference type="PANTHER" id="PTHR34138:SF1">
    <property type="entry name" value="CELL SHAPE-DETERMINING PROTEIN MREC"/>
    <property type="match status" value="1"/>
</dbReference>
<dbReference type="Pfam" id="PF04085">
    <property type="entry name" value="MreC"/>
    <property type="match status" value="1"/>
</dbReference>
<reference evidence="7 8" key="1">
    <citation type="journal article" date="2016" name="Nat. Commun.">
        <title>Thousands of microbial genomes shed light on interconnected biogeochemical processes in an aquifer system.</title>
        <authorList>
            <person name="Anantharaman K."/>
            <person name="Brown C.T."/>
            <person name="Hug L.A."/>
            <person name="Sharon I."/>
            <person name="Castelle C.J."/>
            <person name="Probst A.J."/>
            <person name="Thomas B.C."/>
            <person name="Singh A."/>
            <person name="Wilkins M.J."/>
            <person name="Karaoz U."/>
            <person name="Brodie E.L."/>
            <person name="Williams K.H."/>
            <person name="Hubbard S.S."/>
            <person name="Banfield J.F."/>
        </authorList>
    </citation>
    <scope>NUCLEOTIDE SEQUENCE [LARGE SCALE GENOMIC DNA]</scope>
</reference>
<organism evidence="7 8">
    <name type="scientific">Candidatus Kaiserbacteria bacterium RIFCSPHIGHO2_01_FULL_55_17</name>
    <dbReference type="NCBI Taxonomy" id="1798484"/>
    <lineage>
        <taxon>Bacteria</taxon>
        <taxon>Candidatus Kaiseribacteriota</taxon>
    </lineage>
</organism>
<dbReference type="Gene3D" id="2.40.10.340">
    <property type="entry name" value="Rod shape-determining protein MreC, domain 1"/>
    <property type="match status" value="1"/>
</dbReference>
<accession>A0A1F6D8S8</accession>
<dbReference type="InterPro" id="IPR007221">
    <property type="entry name" value="MreC"/>
</dbReference>
<feature type="domain" description="Rod shape-determining protein MreC beta-barrel core" evidence="6">
    <location>
        <begin position="123"/>
        <end position="262"/>
    </location>
</feature>
<comment type="similarity">
    <text evidence="1">Belongs to the MreC family.</text>
</comment>
<evidence type="ECO:0000313" key="8">
    <source>
        <dbReference type="Proteomes" id="UP000177958"/>
    </source>
</evidence>
<dbReference type="GO" id="GO:0005886">
    <property type="term" value="C:plasma membrane"/>
    <property type="evidence" value="ECO:0007669"/>
    <property type="project" value="TreeGrafter"/>
</dbReference>
<evidence type="ECO:0000256" key="2">
    <source>
        <dbReference type="ARBA" id="ARBA00013855"/>
    </source>
</evidence>
<evidence type="ECO:0000256" key="4">
    <source>
        <dbReference type="ARBA" id="ARBA00032089"/>
    </source>
</evidence>
<dbReference type="PANTHER" id="PTHR34138">
    <property type="entry name" value="CELL SHAPE-DETERMINING PROTEIN MREC"/>
    <property type="match status" value="1"/>
</dbReference>
<dbReference type="InterPro" id="IPR055342">
    <property type="entry name" value="MreC_beta-barrel_core"/>
</dbReference>
<dbReference type="GO" id="GO:0008360">
    <property type="term" value="P:regulation of cell shape"/>
    <property type="evidence" value="ECO:0007669"/>
    <property type="project" value="UniProtKB-KW"/>
</dbReference>
<evidence type="ECO:0000313" key="7">
    <source>
        <dbReference type="EMBL" id="OGG57740.1"/>
    </source>
</evidence>
<gene>
    <name evidence="7" type="ORF">A2853_02845</name>
</gene>
<dbReference type="Proteomes" id="UP000177958">
    <property type="component" value="Unassembled WGS sequence"/>
</dbReference>
<dbReference type="InterPro" id="IPR042175">
    <property type="entry name" value="Cell/Rod_MreC_2"/>
</dbReference>
<proteinExistence type="inferred from homology"/>
<protein>
    <recommendedName>
        <fullName evidence="2">Cell shape-determining protein MreC</fullName>
    </recommendedName>
    <alternativeName>
        <fullName evidence="4">Cell shape protein MreC</fullName>
    </alternativeName>
</protein>
<evidence type="ECO:0000256" key="1">
    <source>
        <dbReference type="ARBA" id="ARBA00009369"/>
    </source>
</evidence>
<evidence type="ECO:0000259" key="6">
    <source>
        <dbReference type="Pfam" id="PF04085"/>
    </source>
</evidence>
<dbReference type="InterPro" id="IPR042177">
    <property type="entry name" value="Cell/Rod_1"/>
</dbReference>
<feature type="coiled-coil region" evidence="5">
    <location>
        <begin position="69"/>
        <end position="96"/>
    </location>
</feature>
<keyword evidence="5" id="KW-0175">Coiled coil</keyword>
<evidence type="ECO:0000256" key="5">
    <source>
        <dbReference type="SAM" id="Coils"/>
    </source>
</evidence>